<keyword evidence="2" id="KW-1185">Reference proteome</keyword>
<sequence>MTTSLDQVLAMLQHLQEENQCLWEAVAQIHQAPLTPAQHQEYKISLPDEFDGTRSKFRGSINQVRLVNIKVIPRAQPKSDYPH</sequence>
<protein>
    <submittedName>
        <fullName evidence="1">Uncharacterized protein</fullName>
    </submittedName>
</protein>
<accession>A0A4P9ZK51</accession>
<dbReference type="Proteomes" id="UP000268162">
    <property type="component" value="Unassembled WGS sequence"/>
</dbReference>
<proteinExistence type="predicted"/>
<evidence type="ECO:0000313" key="2">
    <source>
        <dbReference type="Proteomes" id="UP000268162"/>
    </source>
</evidence>
<name>A0A4P9ZK51_9FUNG</name>
<reference evidence="2" key="1">
    <citation type="journal article" date="2018" name="Nat. Microbiol.">
        <title>Leveraging single-cell genomics to expand the fungal tree of life.</title>
        <authorList>
            <person name="Ahrendt S.R."/>
            <person name="Quandt C.A."/>
            <person name="Ciobanu D."/>
            <person name="Clum A."/>
            <person name="Salamov A."/>
            <person name="Andreopoulos B."/>
            <person name="Cheng J.F."/>
            <person name="Woyke T."/>
            <person name="Pelin A."/>
            <person name="Henrissat B."/>
            <person name="Reynolds N.K."/>
            <person name="Benny G.L."/>
            <person name="Smith M.E."/>
            <person name="James T.Y."/>
            <person name="Grigoriev I.V."/>
        </authorList>
    </citation>
    <scope>NUCLEOTIDE SEQUENCE [LARGE SCALE GENOMIC DNA]</scope>
    <source>
        <strain evidence="2">RSA 468</strain>
    </source>
</reference>
<dbReference type="AlphaFoldDB" id="A0A4P9ZK51"/>
<gene>
    <name evidence="1" type="ORF">BJ085DRAFT_35839</name>
</gene>
<dbReference type="EMBL" id="ML003919">
    <property type="protein sequence ID" value="RKP33408.1"/>
    <property type="molecule type" value="Genomic_DNA"/>
</dbReference>
<organism evidence="1 2">
    <name type="scientific">Dimargaris cristalligena</name>
    <dbReference type="NCBI Taxonomy" id="215637"/>
    <lineage>
        <taxon>Eukaryota</taxon>
        <taxon>Fungi</taxon>
        <taxon>Fungi incertae sedis</taxon>
        <taxon>Zoopagomycota</taxon>
        <taxon>Kickxellomycotina</taxon>
        <taxon>Dimargaritomycetes</taxon>
        <taxon>Dimargaritales</taxon>
        <taxon>Dimargaritaceae</taxon>
        <taxon>Dimargaris</taxon>
    </lineage>
</organism>
<evidence type="ECO:0000313" key="1">
    <source>
        <dbReference type="EMBL" id="RKP33408.1"/>
    </source>
</evidence>